<feature type="region of interest" description="Disordered" evidence="2">
    <location>
        <begin position="117"/>
        <end position="163"/>
    </location>
</feature>
<keyword evidence="4" id="KW-1185">Reference proteome</keyword>
<evidence type="ECO:0000313" key="3">
    <source>
        <dbReference type="EMBL" id="CAK9251999.1"/>
    </source>
</evidence>
<feature type="compositionally biased region" description="Low complexity" evidence="2">
    <location>
        <begin position="143"/>
        <end position="156"/>
    </location>
</feature>
<reference evidence="3" key="1">
    <citation type="submission" date="2024-02" db="EMBL/GenBank/DDBJ databases">
        <authorList>
            <consortium name="ELIXIR-Norway"/>
            <consortium name="Elixir Norway"/>
        </authorList>
    </citation>
    <scope>NUCLEOTIDE SEQUENCE</scope>
</reference>
<dbReference type="Proteomes" id="UP001497444">
    <property type="component" value="Unassembled WGS sequence"/>
</dbReference>
<gene>
    <name evidence="3" type="ORF">CSSPJE1EN1_LOCUS27377</name>
</gene>
<evidence type="ECO:0000256" key="1">
    <source>
        <dbReference type="SAM" id="Coils"/>
    </source>
</evidence>
<comment type="caution">
    <text evidence="3">The sequence shown here is derived from an EMBL/GenBank/DDBJ whole genome shotgun (WGS) entry which is preliminary data.</text>
</comment>
<keyword evidence="1" id="KW-0175">Coiled coil</keyword>
<feature type="coiled-coil region" evidence="1">
    <location>
        <begin position="77"/>
        <end position="104"/>
    </location>
</feature>
<evidence type="ECO:0008006" key="5">
    <source>
        <dbReference type="Google" id="ProtNLM"/>
    </source>
</evidence>
<name>A0ABP0VC93_9BRYO</name>
<proteinExistence type="predicted"/>
<accession>A0ABP0VC93</accession>
<dbReference type="EMBL" id="CAXAQS010000539">
    <property type="protein sequence ID" value="CAK9251999.1"/>
    <property type="molecule type" value="Genomic_DNA"/>
</dbReference>
<evidence type="ECO:0000256" key="2">
    <source>
        <dbReference type="SAM" id="MobiDB-lite"/>
    </source>
</evidence>
<evidence type="ECO:0000313" key="4">
    <source>
        <dbReference type="Proteomes" id="UP001497444"/>
    </source>
</evidence>
<organism evidence="3 4">
    <name type="scientific">Sphagnum jensenii</name>
    <dbReference type="NCBI Taxonomy" id="128206"/>
    <lineage>
        <taxon>Eukaryota</taxon>
        <taxon>Viridiplantae</taxon>
        <taxon>Streptophyta</taxon>
        <taxon>Embryophyta</taxon>
        <taxon>Bryophyta</taxon>
        <taxon>Sphagnophytina</taxon>
        <taxon>Sphagnopsida</taxon>
        <taxon>Sphagnales</taxon>
        <taxon>Sphagnaceae</taxon>
        <taxon>Sphagnum</taxon>
    </lineage>
</organism>
<sequence>MLSGCSSERKKNEAKEAAARYWQDKAYPGKAYDVQVLEAEKSDDGKYRVKGIVDGETRVGEFNPDTETFSEGFYASAHEKQKRIAELEEEVKYWKDRSENLDKQIYKLKVRLNIATGKKVDDFDNAPDSGASDNDADSDKAPAAKPAPKAAPQNNSDQSPKSE</sequence>
<protein>
    <recommendedName>
        <fullName evidence="5">Lipoprotein</fullName>
    </recommendedName>
</protein>